<dbReference type="InterPro" id="IPR013656">
    <property type="entry name" value="PAS_4"/>
</dbReference>
<keyword evidence="1" id="KW-0378">Hydrolase</keyword>
<name>A0A2X0J577_9ACTN</name>
<evidence type="ECO:0000259" key="3">
    <source>
        <dbReference type="SMART" id="SM00091"/>
    </source>
</evidence>
<dbReference type="Gene3D" id="3.30.450.40">
    <property type="match status" value="1"/>
</dbReference>
<feature type="domain" description="PPM-type phosphatase" evidence="4">
    <location>
        <begin position="447"/>
        <end position="659"/>
    </location>
</feature>
<reference evidence="5 6" key="1">
    <citation type="submission" date="2018-06" db="EMBL/GenBank/DDBJ databases">
        <title>Streptacidiphilus pinicola sp. nov., isolated from pine grove soil.</title>
        <authorList>
            <person name="Roh S.G."/>
            <person name="Park S."/>
            <person name="Kim M.-K."/>
            <person name="Yun B.-R."/>
            <person name="Park J."/>
            <person name="Kim M.J."/>
            <person name="Kim Y.S."/>
            <person name="Kim S.B."/>
        </authorList>
    </citation>
    <scope>NUCLEOTIDE SEQUENCE [LARGE SCALE GENOMIC DNA]</scope>
    <source>
        <strain evidence="5 6">MMS16-CNU450</strain>
    </source>
</reference>
<dbReference type="CDD" id="cd00130">
    <property type="entry name" value="PAS"/>
    <property type="match status" value="1"/>
</dbReference>
<feature type="domain" description="PAS" evidence="3">
    <location>
        <begin position="59"/>
        <end position="126"/>
    </location>
</feature>
<proteinExistence type="predicted"/>
<sequence length="663" mass="68006">MRRPRLGAIMESVLPTGGRGENVGAEAPKRDAAAAADDAADAVMADARGPAEPAAVATGLPSQVLAALPVGVALLDAELRWRYANDAFLRLTGLPPEASAGAPLTATALSRAGASGFGETAATAHAAALVLADGETRELVAGPTHEPIRMRLQRVAPDPGTGAQTPLVLVVALLDATQEAPATPSVGPAGATAAQAVPATAPDGPEAVTPAGASVAVSGRGGEAMAPASAPPEGELRARRRLATLTAAGERIGTTLDTDTTCAELAGFTVPGLADLATVDILPPGVPDHRLGMPLGTVRLLRAAVAGRPELHQQLATLAHPGESVRHREGSLVTRSLVAAKPVVLDLAAIDEGAEGAAAISDPATLEVYRAAGIASVVAVPLAARGHLVGALILARGAEFSDDDLALIEDLAARAALSIDNARRYTRSQGIALELQRALLAEPANPHPNMEIACRYLPSGSSSVVGGDWYESVRLPFGRTLLVIGDVMGHGVEAAVDMSTYRSMLRYVAVMDLPPHRILRQLDAMISENDAARPATCLLALVDPPRNRVTFASAGHLPPALVTPNGVTELVPVPSGPPLGTGVGGYQQLVRELGSGDVLLLYTDGLVERRHEDIDVSLERLAALPLPAAGDLDDLLDAALHSSTPSEAEDDIAVLAARVRLRP</sequence>
<dbReference type="SUPFAM" id="SSF55781">
    <property type="entry name" value="GAF domain-like"/>
    <property type="match status" value="1"/>
</dbReference>
<dbReference type="SMART" id="SM00091">
    <property type="entry name" value="PAS"/>
    <property type="match status" value="1"/>
</dbReference>
<dbReference type="Pfam" id="PF01590">
    <property type="entry name" value="GAF"/>
    <property type="match status" value="1"/>
</dbReference>
<dbReference type="InterPro" id="IPR029016">
    <property type="entry name" value="GAF-like_dom_sf"/>
</dbReference>
<dbReference type="SMART" id="SM00331">
    <property type="entry name" value="PP2C_SIG"/>
    <property type="match status" value="1"/>
</dbReference>
<dbReference type="Pfam" id="PF08448">
    <property type="entry name" value="PAS_4"/>
    <property type="match status" value="1"/>
</dbReference>
<protein>
    <submittedName>
        <fullName evidence="5">Diguanylate cyclase</fullName>
    </submittedName>
</protein>
<dbReference type="InterPro" id="IPR035965">
    <property type="entry name" value="PAS-like_dom_sf"/>
</dbReference>
<comment type="caution">
    <text evidence="5">The sequence shown here is derived from an EMBL/GenBank/DDBJ whole genome shotgun (WGS) entry which is preliminary data.</text>
</comment>
<dbReference type="OrthoDB" id="118142at2"/>
<evidence type="ECO:0000259" key="4">
    <source>
        <dbReference type="SMART" id="SM00331"/>
    </source>
</evidence>
<dbReference type="SUPFAM" id="SSF55785">
    <property type="entry name" value="PYP-like sensor domain (PAS domain)"/>
    <property type="match status" value="1"/>
</dbReference>
<evidence type="ECO:0000313" key="5">
    <source>
        <dbReference type="EMBL" id="RAG82528.1"/>
    </source>
</evidence>
<dbReference type="Gene3D" id="3.60.40.10">
    <property type="entry name" value="PPM-type phosphatase domain"/>
    <property type="match status" value="1"/>
</dbReference>
<evidence type="ECO:0000313" key="6">
    <source>
        <dbReference type="Proteomes" id="UP000248889"/>
    </source>
</evidence>
<evidence type="ECO:0000256" key="1">
    <source>
        <dbReference type="ARBA" id="ARBA00022801"/>
    </source>
</evidence>
<dbReference type="InterPro" id="IPR052016">
    <property type="entry name" value="Bact_Sigma-Reg"/>
</dbReference>
<dbReference type="InterPro" id="IPR000014">
    <property type="entry name" value="PAS"/>
</dbReference>
<evidence type="ECO:0000259" key="2">
    <source>
        <dbReference type="SMART" id="SM00065"/>
    </source>
</evidence>
<feature type="domain" description="GAF" evidence="2">
    <location>
        <begin position="257"/>
        <end position="429"/>
    </location>
</feature>
<dbReference type="SMART" id="SM00065">
    <property type="entry name" value="GAF"/>
    <property type="match status" value="1"/>
</dbReference>
<gene>
    <name evidence="5" type="ORF">DN069_27155</name>
</gene>
<dbReference type="EMBL" id="QKYN01000112">
    <property type="protein sequence ID" value="RAG82528.1"/>
    <property type="molecule type" value="Genomic_DNA"/>
</dbReference>
<dbReference type="Gene3D" id="3.30.450.20">
    <property type="entry name" value="PAS domain"/>
    <property type="match status" value="1"/>
</dbReference>
<dbReference type="InterPro" id="IPR003018">
    <property type="entry name" value="GAF"/>
</dbReference>
<dbReference type="PANTHER" id="PTHR43156:SF2">
    <property type="entry name" value="STAGE II SPORULATION PROTEIN E"/>
    <property type="match status" value="1"/>
</dbReference>
<accession>A0A2X0J577</accession>
<dbReference type="GO" id="GO:0016791">
    <property type="term" value="F:phosphatase activity"/>
    <property type="evidence" value="ECO:0007669"/>
    <property type="project" value="TreeGrafter"/>
</dbReference>
<keyword evidence="6" id="KW-1185">Reference proteome</keyword>
<dbReference type="Pfam" id="PF07228">
    <property type="entry name" value="SpoIIE"/>
    <property type="match status" value="1"/>
</dbReference>
<organism evidence="5 6">
    <name type="scientific">Streptacidiphilus pinicola</name>
    <dbReference type="NCBI Taxonomy" id="2219663"/>
    <lineage>
        <taxon>Bacteria</taxon>
        <taxon>Bacillati</taxon>
        <taxon>Actinomycetota</taxon>
        <taxon>Actinomycetes</taxon>
        <taxon>Kitasatosporales</taxon>
        <taxon>Streptomycetaceae</taxon>
        <taxon>Streptacidiphilus</taxon>
    </lineage>
</organism>
<dbReference type="Proteomes" id="UP000248889">
    <property type="component" value="Unassembled WGS sequence"/>
</dbReference>
<dbReference type="InterPro" id="IPR001932">
    <property type="entry name" value="PPM-type_phosphatase-like_dom"/>
</dbReference>
<dbReference type="AlphaFoldDB" id="A0A2X0J577"/>
<dbReference type="PANTHER" id="PTHR43156">
    <property type="entry name" value="STAGE II SPORULATION PROTEIN E-RELATED"/>
    <property type="match status" value="1"/>
</dbReference>
<dbReference type="SUPFAM" id="SSF81606">
    <property type="entry name" value="PP2C-like"/>
    <property type="match status" value="1"/>
</dbReference>
<dbReference type="InterPro" id="IPR036457">
    <property type="entry name" value="PPM-type-like_dom_sf"/>
</dbReference>